<keyword evidence="2" id="KW-1003">Cell membrane</keyword>
<feature type="transmembrane region" description="Helical" evidence="6">
    <location>
        <begin position="267"/>
        <end position="286"/>
    </location>
</feature>
<keyword evidence="4 6" id="KW-1133">Transmembrane helix</keyword>
<evidence type="ECO:0000256" key="3">
    <source>
        <dbReference type="ARBA" id="ARBA00022692"/>
    </source>
</evidence>
<dbReference type="HOGENOM" id="CLU_033863_5_3_6"/>
<feature type="transmembrane region" description="Helical" evidence="6">
    <location>
        <begin position="121"/>
        <end position="139"/>
    </location>
</feature>
<dbReference type="AlphaFoldDB" id="K8W6R6"/>
<accession>K8W6R6</accession>
<feature type="transmembrane region" description="Helical" evidence="6">
    <location>
        <begin position="34"/>
        <end position="55"/>
    </location>
</feature>
<dbReference type="EMBL" id="AKKN01000014">
    <property type="protein sequence ID" value="EKT53157.1"/>
    <property type="molecule type" value="Genomic_DNA"/>
</dbReference>
<dbReference type="RefSeq" id="WP_008916972.1">
    <property type="nucleotide sequence ID" value="NZ_CM001773.1"/>
</dbReference>
<dbReference type="InterPro" id="IPR037185">
    <property type="entry name" value="EmrE-like"/>
</dbReference>
<feature type="transmembrane region" description="Helical" evidence="6">
    <location>
        <begin position="213"/>
        <end position="235"/>
    </location>
</feature>
<evidence type="ECO:0000256" key="6">
    <source>
        <dbReference type="SAM" id="Phobius"/>
    </source>
</evidence>
<dbReference type="OrthoDB" id="20414at2"/>
<feature type="transmembrane region" description="Helical" evidence="6">
    <location>
        <begin position="242"/>
        <end position="261"/>
    </location>
</feature>
<sequence length="308" mass="33660">MQRIIVILLFAVVTFTWGTTWLAMKIAGESIPPLFATGLRFLSASPFLFILLISFKKPILFPQGQRIFQLIICLFYFAIPFSLMIYGELYVSASLAAIIFSIMPVAVLVASIILLKESVNLYQVTGLIVTLLALTLILINESIDSLNGESIGIIALLSAVILHAFLYTKTKKICSSISVLTFNALPCLGAGLLLTAAGWWLEHPNITLVSVNSLYAVIYLGAFAGVFGIMSYFLLQKKATPFQASMVFLIFPLVAISLDTLIYEKSIADESMLLLLPLGVGMFLLLRGNTLSSKENESIPSKTIESEA</sequence>
<evidence type="ECO:0000256" key="5">
    <source>
        <dbReference type="ARBA" id="ARBA00023136"/>
    </source>
</evidence>
<dbReference type="InterPro" id="IPR000620">
    <property type="entry name" value="EamA_dom"/>
</dbReference>
<dbReference type="SUPFAM" id="SSF103481">
    <property type="entry name" value="Multidrug resistance efflux transporter EmrE"/>
    <property type="match status" value="1"/>
</dbReference>
<dbReference type="Pfam" id="PF00892">
    <property type="entry name" value="EamA"/>
    <property type="match status" value="2"/>
</dbReference>
<dbReference type="InterPro" id="IPR050638">
    <property type="entry name" value="AA-Vitamin_Transporters"/>
</dbReference>
<proteinExistence type="predicted"/>
<evidence type="ECO:0000259" key="7">
    <source>
        <dbReference type="Pfam" id="PF00892"/>
    </source>
</evidence>
<feature type="transmembrane region" description="Helical" evidence="6">
    <location>
        <begin position="151"/>
        <end position="168"/>
    </location>
</feature>
<comment type="caution">
    <text evidence="8">The sequence shown here is derived from an EMBL/GenBank/DDBJ whole genome shotgun (WGS) entry which is preliminary data.</text>
</comment>
<evidence type="ECO:0000256" key="4">
    <source>
        <dbReference type="ARBA" id="ARBA00022989"/>
    </source>
</evidence>
<evidence type="ECO:0000256" key="2">
    <source>
        <dbReference type="ARBA" id="ARBA00022475"/>
    </source>
</evidence>
<name>K8W6R6_9GAMM</name>
<evidence type="ECO:0000256" key="1">
    <source>
        <dbReference type="ARBA" id="ARBA00004651"/>
    </source>
</evidence>
<dbReference type="PANTHER" id="PTHR32322:SF14">
    <property type="entry name" value="PROTEIN PAGO"/>
    <property type="match status" value="1"/>
</dbReference>
<keyword evidence="9" id="KW-1185">Reference proteome</keyword>
<dbReference type="PATRIC" id="fig|1141660.3.peg.3247"/>
<keyword evidence="3 6" id="KW-0812">Transmembrane</keyword>
<feature type="domain" description="EamA" evidence="7">
    <location>
        <begin position="6"/>
        <end position="138"/>
    </location>
</feature>
<feature type="transmembrane region" description="Helical" evidence="6">
    <location>
        <begin position="67"/>
        <end position="87"/>
    </location>
</feature>
<dbReference type="GO" id="GO:0016020">
    <property type="term" value="C:membrane"/>
    <property type="evidence" value="ECO:0007669"/>
    <property type="project" value="UniProtKB-SubCell"/>
</dbReference>
<evidence type="ECO:0000313" key="9">
    <source>
        <dbReference type="Proteomes" id="UP000010290"/>
    </source>
</evidence>
<comment type="subcellular location">
    <subcellularLocation>
        <location evidence="1">Cell membrane</location>
        <topology evidence="1">Multi-pass membrane protein</topology>
    </subcellularLocation>
</comment>
<gene>
    <name evidence="8" type="ORF">OO7_16228</name>
</gene>
<feature type="domain" description="EamA" evidence="7">
    <location>
        <begin position="151"/>
        <end position="286"/>
    </location>
</feature>
<feature type="transmembrane region" description="Helical" evidence="6">
    <location>
        <begin position="93"/>
        <end position="114"/>
    </location>
</feature>
<evidence type="ECO:0000313" key="8">
    <source>
        <dbReference type="EMBL" id="EKT53157.1"/>
    </source>
</evidence>
<keyword evidence="5 6" id="KW-0472">Membrane</keyword>
<protein>
    <recommendedName>
        <fullName evidence="7">EamA domain-containing protein</fullName>
    </recommendedName>
</protein>
<organism evidence="8 9">
    <name type="scientific">Providencia sneebia DSM 19967</name>
    <dbReference type="NCBI Taxonomy" id="1141660"/>
    <lineage>
        <taxon>Bacteria</taxon>
        <taxon>Pseudomonadati</taxon>
        <taxon>Pseudomonadota</taxon>
        <taxon>Gammaproteobacteria</taxon>
        <taxon>Enterobacterales</taxon>
        <taxon>Morganellaceae</taxon>
        <taxon>Providencia</taxon>
    </lineage>
</organism>
<dbReference type="PANTHER" id="PTHR32322">
    <property type="entry name" value="INNER MEMBRANE TRANSPORTER"/>
    <property type="match status" value="1"/>
</dbReference>
<feature type="transmembrane region" description="Helical" evidence="6">
    <location>
        <begin position="180"/>
        <end position="201"/>
    </location>
</feature>
<reference evidence="8 9" key="1">
    <citation type="journal article" date="2012" name="BMC Genomics">
        <title>Comparative genomics of bacteria in the genus Providencia isolated from wild Drosophila melanogaster.</title>
        <authorList>
            <person name="Galac M.R."/>
            <person name="Lazzaro B.P."/>
        </authorList>
    </citation>
    <scope>NUCLEOTIDE SEQUENCE [LARGE SCALE GENOMIC DNA]</scope>
    <source>
        <strain evidence="8 9">DSM 19967</strain>
    </source>
</reference>
<dbReference type="Proteomes" id="UP000010290">
    <property type="component" value="Chromosome"/>
</dbReference>